<evidence type="ECO:0000313" key="2">
    <source>
        <dbReference type="EMBL" id="AHH93112.1"/>
    </source>
</evidence>
<keyword evidence="1" id="KW-0812">Transmembrane</keyword>
<keyword evidence="1" id="KW-1133">Transmembrane helix</keyword>
<feature type="transmembrane region" description="Helical" evidence="1">
    <location>
        <begin position="6"/>
        <end position="27"/>
    </location>
</feature>
<proteinExistence type="predicted"/>
<keyword evidence="2" id="KW-0496">Mitochondrion</keyword>
<dbReference type="AlphaFoldDB" id="W5VY88"/>
<geneLocation type="mitochondrion" evidence="2"/>
<gene>
    <name evidence="2" type="primary">atp8</name>
</gene>
<keyword evidence="1" id="KW-0472">Membrane</keyword>
<reference evidence="2" key="1">
    <citation type="submission" date="2013-11" db="EMBL/GenBank/DDBJ databases">
        <title>Mitochondrial genome of the deep-sea sea cucumber Peniagone sp. from the Mariana Trench.</title>
        <authorList>
            <person name="Huo Y.-Y."/>
            <person name="Xu X.-W."/>
            <person name="Wang C.-S."/>
        </authorList>
    </citation>
    <scope>NUCLEOTIDE SEQUENCE</scope>
    <source>
        <strain evidence="2">DV50A</strain>
    </source>
</reference>
<organism evidence="2">
    <name type="scientific">Peniagone sp. YYH-2013</name>
    <dbReference type="NCBI Taxonomy" id="1430316"/>
    <lineage>
        <taxon>Eukaryota</taxon>
        <taxon>Metazoa</taxon>
        <taxon>Echinodermata</taxon>
        <taxon>Eleutherozoa</taxon>
        <taxon>Echinozoa</taxon>
        <taxon>Holothuroidea</taxon>
        <taxon>Aspidochirotacea</taxon>
        <taxon>Elasipodida</taxon>
        <taxon>Elpidiidae</taxon>
        <taxon>Peniagone</taxon>
    </lineage>
</organism>
<dbReference type="EMBL" id="KF915304">
    <property type="protein sequence ID" value="AHH93112.1"/>
    <property type="molecule type" value="Genomic_DNA"/>
</dbReference>
<protein>
    <submittedName>
        <fullName evidence="2">ATP synthase F0 subunit 8</fullName>
    </submittedName>
</protein>
<evidence type="ECO:0000256" key="1">
    <source>
        <dbReference type="SAM" id="Phobius"/>
    </source>
</evidence>
<name>W5VY88_9ECHN</name>
<sequence length="55" mass="6549">MPQLDFIWFLSNFILAWSLLLIVLIILSNQINNNLINFNTTNNSNIKNEINNWVW</sequence>
<accession>W5VY88</accession>